<name>A0ABP7I8I2_9ACTN</name>
<dbReference type="RefSeq" id="WP_344773584.1">
    <property type="nucleotide sequence ID" value="NZ_BAABAH010000003.1"/>
</dbReference>
<protein>
    <recommendedName>
        <fullName evidence="2">Sporulation stage II protein D amidase enhancer LytB N-terminal domain-containing protein</fullName>
    </recommendedName>
</protein>
<accession>A0ABP7I8I2</accession>
<feature type="signal peptide" evidence="1">
    <location>
        <begin position="1"/>
        <end position="26"/>
    </location>
</feature>
<gene>
    <name evidence="3" type="ORF">GCM10022242_13390</name>
</gene>
<dbReference type="Proteomes" id="UP001501821">
    <property type="component" value="Unassembled WGS sequence"/>
</dbReference>
<comment type="caution">
    <text evidence="3">The sequence shown here is derived from an EMBL/GenBank/DDBJ whole genome shotgun (WGS) entry which is preliminary data.</text>
</comment>
<dbReference type="InterPro" id="IPR013693">
    <property type="entry name" value="SpoIID/LytB_N"/>
</dbReference>
<keyword evidence="1" id="KW-0732">Signal</keyword>
<feature type="domain" description="Sporulation stage II protein D amidase enhancer LytB N-terminal" evidence="2">
    <location>
        <begin position="202"/>
        <end position="301"/>
    </location>
</feature>
<reference evidence="4" key="1">
    <citation type="journal article" date="2019" name="Int. J. Syst. Evol. Microbiol.">
        <title>The Global Catalogue of Microorganisms (GCM) 10K type strain sequencing project: providing services to taxonomists for standard genome sequencing and annotation.</title>
        <authorList>
            <consortium name="The Broad Institute Genomics Platform"/>
            <consortium name="The Broad Institute Genome Sequencing Center for Infectious Disease"/>
            <person name="Wu L."/>
            <person name="Ma J."/>
        </authorList>
    </citation>
    <scope>NUCLEOTIDE SEQUENCE [LARGE SCALE GENOMIC DNA]</scope>
    <source>
        <strain evidence="4">JCM 16953</strain>
    </source>
</reference>
<feature type="chain" id="PRO_5045825059" description="Sporulation stage II protein D amidase enhancer LytB N-terminal domain-containing protein" evidence="1">
    <location>
        <begin position="27"/>
        <end position="444"/>
    </location>
</feature>
<organism evidence="3 4">
    <name type="scientific">Nocardioides panacisoli</name>
    <dbReference type="NCBI Taxonomy" id="627624"/>
    <lineage>
        <taxon>Bacteria</taxon>
        <taxon>Bacillati</taxon>
        <taxon>Actinomycetota</taxon>
        <taxon>Actinomycetes</taxon>
        <taxon>Propionibacteriales</taxon>
        <taxon>Nocardioidaceae</taxon>
        <taxon>Nocardioides</taxon>
    </lineage>
</organism>
<evidence type="ECO:0000313" key="4">
    <source>
        <dbReference type="Proteomes" id="UP001501821"/>
    </source>
</evidence>
<dbReference type="Pfam" id="PF08486">
    <property type="entry name" value="SpoIID"/>
    <property type="match status" value="1"/>
</dbReference>
<dbReference type="EMBL" id="BAABAH010000003">
    <property type="protein sequence ID" value="GAA3812212.1"/>
    <property type="molecule type" value="Genomic_DNA"/>
</dbReference>
<evidence type="ECO:0000313" key="3">
    <source>
        <dbReference type="EMBL" id="GAA3812212.1"/>
    </source>
</evidence>
<sequence length="444" mass="46886">MRSRLGPLVPLALALLVGATATPATAGDDRTTHRAVPASFTIAGSGFGHGVGMSQYGAYAMAVGHQSAEQILEYYYDGASLSTALNPDPDIAVQIFGSPGDARGATLSVNKGEWRLRASTDATTDLATGGADSTIALSVDDGKVAARIKQGGRVVQTVTKGALTLEWTGTRAWPSGTPGVVTVAGTHGRYRYGTLSATVIKGRINVVNDLRLNDEYLYGIDEMPSLWGSSGGSEALKAQAIVARTYALRAKTARPDNAPMPNCACHLYDDTRSQNFIGWLKENGDKAGLWKAAVDATRHGVSGSDTDTVDVVRDSDGGFAETPFFARSGKTADGRGTASNHDVFGSAQLPYLVHRPDPYSFQAQPDRKYLSWTGTLTQAKARRIFGMRQVASIKVTARYSSGQVKTLKAVAPSGAGVSRTKTADGWRVALGVLGSWVTGFTPHR</sequence>
<proteinExistence type="predicted"/>
<keyword evidence="4" id="KW-1185">Reference proteome</keyword>
<evidence type="ECO:0000259" key="2">
    <source>
        <dbReference type="Pfam" id="PF08486"/>
    </source>
</evidence>
<evidence type="ECO:0000256" key="1">
    <source>
        <dbReference type="SAM" id="SignalP"/>
    </source>
</evidence>